<dbReference type="Pfam" id="PF01381">
    <property type="entry name" value="HTH_3"/>
    <property type="match status" value="1"/>
</dbReference>
<feature type="domain" description="HTH cro/C1-type" evidence="2">
    <location>
        <begin position="13"/>
        <end position="67"/>
    </location>
</feature>
<evidence type="ECO:0000313" key="4">
    <source>
        <dbReference type="Proteomes" id="UP001082899"/>
    </source>
</evidence>
<proteinExistence type="predicted"/>
<organism evidence="3 4">
    <name type="scientific">Robbsia betulipollinis</name>
    <dbReference type="NCBI Taxonomy" id="2981849"/>
    <lineage>
        <taxon>Bacteria</taxon>
        <taxon>Pseudomonadati</taxon>
        <taxon>Pseudomonadota</taxon>
        <taxon>Betaproteobacteria</taxon>
        <taxon>Burkholderiales</taxon>
        <taxon>Burkholderiaceae</taxon>
        <taxon>Robbsia</taxon>
    </lineage>
</organism>
<dbReference type="InterPro" id="IPR050807">
    <property type="entry name" value="TransReg_Diox_bact_type"/>
</dbReference>
<dbReference type="RefSeq" id="WP_267849258.1">
    <property type="nucleotide sequence ID" value="NZ_JAPMXC010000010.1"/>
</dbReference>
<dbReference type="EMBL" id="JAPMXC010000010">
    <property type="protein sequence ID" value="MCY0389352.1"/>
    <property type="molecule type" value="Genomic_DNA"/>
</dbReference>
<dbReference type="InterPro" id="IPR011051">
    <property type="entry name" value="RmlC_Cupin_sf"/>
</dbReference>
<dbReference type="SUPFAM" id="SSF47413">
    <property type="entry name" value="lambda repressor-like DNA-binding domains"/>
    <property type="match status" value="1"/>
</dbReference>
<evidence type="ECO:0000313" key="3">
    <source>
        <dbReference type="EMBL" id="MCY0389352.1"/>
    </source>
</evidence>
<dbReference type="Gene3D" id="2.60.120.10">
    <property type="entry name" value="Jelly Rolls"/>
    <property type="match status" value="1"/>
</dbReference>
<evidence type="ECO:0000256" key="1">
    <source>
        <dbReference type="ARBA" id="ARBA00023125"/>
    </source>
</evidence>
<dbReference type="Pfam" id="PF07883">
    <property type="entry name" value="Cupin_2"/>
    <property type="match status" value="1"/>
</dbReference>
<comment type="caution">
    <text evidence="3">The sequence shown here is derived from an EMBL/GenBank/DDBJ whole genome shotgun (WGS) entry which is preliminary data.</text>
</comment>
<keyword evidence="4" id="KW-1185">Reference proteome</keyword>
<sequence>MAQAMLEGFGAKLRRYREERNLTLKELAENARVSIGILSQIERGLSSPSLKTVEKVRNALGLRIGDLFSDEKTPADDQSSLGAIVCRQEERPQLHIPNNNISKALLHRNVSRVFEMMIITLPPGSSTRNSCYPSEKGGMILKGEIEMTIGEETCTLHEGDSFLFDGNRTHNIANQTSMTAEVMWVVAKLPNEILY</sequence>
<dbReference type="InterPro" id="IPR010982">
    <property type="entry name" value="Lambda_DNA-bd_dom_sf"/>
</dbReference>
<dbReference type="PANTHER" id="PTHR46797">
    <property type="entry name" value="HTH-TYPE TRANSCRIPTIONAL REGULATOR"/>
    <property type="match status" value="1"/>
</dbReference>
<evidence type="ECO:0000259" key="2">
    <source>
        <dbReference type="PROSITE" id="PS50943"/>
    </source>
</evidence>
<keyword evidence="1" id="KW-0238">DNA-binding</keyword>
<gene>
    <name evidence="3" type="ORF">OVY01_19595</name>
</gene>
<dbReference type="InterPro" id="IPR001387">
    <property type="entry name" value="Cro/C1-type_HTH"/>
</dbReference>
<accession>A0ABT3ZSA0</accession>
<dbReference type="InterPro" id="IPR014710">
    <property type="entry name" value="RmlC-like_jellyroll"/>
</dbReference>
<name>A0ABT3ZSA0_9BURK</name>
<protein>
    <submittedName>
        <fullName evidence="3">Helix-turn-helix domain-containing protein</fullName>
    </submittedName>
</protein>
<dbReference type="Proteomes" id="UP001082899">
    <property type="component" value="Unassembled WGS sequence"/>
</dbReference>
<dbReference type="PANTHER" id="PTHR46797:SF1">
    <property type="entry name" value="METHYLPHOSPHONATE SYNTHASE"/>
    <property type="match status" value="1"/>
</dbReference>
<reference evidence="3" key="1">
    <citation type="submission" date="2022-11" db="EMBL/GenBank/DDBJ databases">
        <title>Robbsia betulipollinis sp. nov., isolated from pollen of birch (Betula pendula).</title>
        <authorList>
            <person name="Shi H."/>
            <person name="Ambika Manirajan B."/>
            <person name="Ratering S."/>
            <person name="Geissler-Plaum R."/>
            <person name="Schnell S."/>
        </authorList>
    </citation>
    <scope>NUCLEOTIDE SEQUENCE</scope>
    <source>
        <strain evidence="3">Bb-Pol-6</strain>
    </source>
</reference>
<dbReference type="SMART" id="SM00530">
    <property type="entry name" value="HTH_XRE"/>
    <property type="match status" value="1"/>
</dbReference>
<dbReference type="InterPro" id="IPR013096">
    <property type="entry name" value="Cupin_2"/>
</dbReference>
<dbReference type="Gene3D" id="1.10.260.40">
    <property type="entry name" value="lambda repressor-like DNA-binding domains"/>
    <property type="match status" value="1"/>
</dbReference>
<dbReference type="CDD" id="cd02209">
    <property type="entry name" value="cupin_XRE_C"/>
    <property type="match status" value="1"/>
</dbReference>
<dbReference type="PROSITE" id="PS50943">
    <property type="entry name" value="HTH_CROC1"/>
    <property type="match status" value="1"/>
</dbReference>
<dbReference type="CDD" id="cd00093">
    <property type="entry name" value="HTH_XRE"/>
    <property type="match status" value="1"/>
</dbReference>
<dbReference type="SUPFAM" id="SSF51182">
    <property type="entry name" value="RmlC-like cupins"/>
    <property type="match status" value="1"/>
</dbReference>